<name>A0A7K4NMP1_9ARCH</name>
<gene>
    <name evidence="3" type="ORF">HX804_04635</name>
</gene>
<feature type="region of interest" description="Disordered" evidence="2">
    <location>
        <begin position="249"/>
        <end position="304"/>
    </location>
</feature>
<evidence type="ECO:0000256" key="1">
    <source>
        <dbReference type="SAM" id="Coils"/>
    </source>
</evidence>
<feature type="compositionally biased region" description="Basic residues" evidence="2">
    <location>
        <begin position="250"/>
        <end position="304"/>
    </location>
</feature>
<dbReference type="Proteomes" id="UP000529843">
    <property type="component" value="Unassembled WGS sequence"/>
</dbReference>
<accession>A0A7K4NMP1</accession>
<sequence>MKYISKKVLQLKQKKIGVSKIRKKTSRSLKTAKSLRQKSTSAVNSIQRRVLKIRSELDEMSNTLQHSLAQKKSIQRLKINAEQRLKQEKERKNQVELEISSAIDEAKDQLVFTLGTISDQINEIRNEIRLRNSTAKKVDKIIEEYNTKKSRLSGQIKRALQSKPQLVKFMNNSKKNAAKLEKRLPSLIKTEKNIQKNFSRINSIIKEQTKRKKIGQAKLRRIKSRKAGEAKRILNLARKLAIQMLAKQIKSSRKPKVRRKASRKPKVRRKASRKPKVRRKASRKPKARRKASRKPKVRRKASRK</sequence>
<comment type="caution">
    <text evidence="3">The sequence shown here is derived from an EMBL/GenBank/DDBJ whole genome shotgun (WGS) entry which is preliminary data.</text>
</comment>
<protein>
    <recommendedName>
        <fullName evidence="5">ATPase V</fullName>
    </recommendedName>
</protein>
<proteinExistence type="predicted"/>
<feature type="non-terminal residue" evidence="3">
    <location>
        <position position="304"/>
    </location>
</feature>
<evidence type="ECO:0000256" key="2">
    <source>
        <dbReference type="SAM" id="MobiDB-lite"/>
    </source>
</evidence>
<organism evidence="3 4">
    <name type="scientific">Marine Group I thaumarchaeote</name>
    <dbReference type="NCBI Taxonomy" id="2511932"/>
    <lineage>
        <taxon>Archaea</taxon>
        <taxon>Nitrososphaerota</taxon>
        <taxon>Marine Group I</taxon>
    </lineage>
</organism>
<dbReference type="EMBL" id="JACAST010000047">
    <property type="protein sequence ID" value="NWK02568.1"/>
    <property type="molecule type" value="Genomic_DNA"/>
</dbReference>
<evidence type="ECO:0000313" key="3">
    <source>
        <dbReference type="EMBL" id="NWK02568.1"/>
    </source>
</evidence>
<feature type="coiled-coil region" evidence="1">
    <location>
        <begin position="142"/>
        <end position="190"/>
    </location>
</feature>
<reference evidence="3 4" key="1">
    <citation type="journal article" date="2019" name="Environ. Microbiol.">
        <title>Genomics insights into ecotype formation of ammonia-oxidizing archaea in the deep ocean.</title>
        <authorList>
            <person name="Wang Y."/>
            <person name="Huang J.M."/>
            <person name="Cui G.J."/>
            <person name="Nunoura T."/>
            <person name="Takaki Y."/>
            <person name="Li W.L."/>
            <person name="Li J."/>
            <person name="Gao Z.M."/>
            <person name="Takai K."/>
            <person name="Zhang A.Q."/>
            <person name="Stepanauskas R."/>
        </authorList>
    </citation>
    <scope>NUCLEOTIDE SEQUENCE [LARGE SCALE GENOMIC DNA]</scope>
    <source>
        <strain evidence="3 4">N8</strain>
    </source>
</reference>
<evidence type="ECO:0000313" key="4">
    <source>
        <dbReference type="Proteomes" id="UP000529843"/>
    </source>
</evidence>
<dbReference type="AlphaFoldDB" id="A0A7K4NMP1"/>
<keyword evidence="1" id="KW-0175">Coiled coil</keyword>
<feature type="coiled-coil region" evidence="1">
    <location>
        <begin position="43"/>
        <end position="105"/>
    </location>
</feature>
<evidence type="ECO:0008006" key="5">
    <source>
        <dbReference type="Google" id="ProtNLM"/>
    </source>
</evidence>